<gene>
    <name evidence="1" type="ORF">DICVIV_07942</name>
</gene>
<evidence type="ECO:0000313" key="1">
    <source>
        <dbReference type="EMBL" id="KJH45984.1"/>
    </source>
</evidence>
<dbReference type="OrthoDB" id="72892at2759"/>
<proteinExistence type="predicted"/>
<protein>
    <submittedName>
        <fullName evidence="1">Uncharacterized protein</fullName>
    </submittedName>
</protein>
<name>A0A0D8XQB1_DICVI</name>
<keyword evidence="2" id="KW-1185">Reference proteome</keyword>
<reference evidence="1 2" key="1">
    <citation type="submission" date="2013-11" db="EMBL/GenBank/DDBJ databases">
        <title>Draft genome of the bovine lungworm Dictyocaulus viviparus.</title>
        <authorList>
            <person name="Mitreva M."/>
        </authorList>
    </citation>
    <scope>NUCLEOTIDE SEQUENCE [LARGE SCALE GENOMIC DNA]</scope>
    <source>
        <strain evidence="1 2">HannoverDv2000</strain>
    </source>
</reference>
<dbReference type="STRING" id="29172.A0A0D8XQB1"/>
<organism evidence="1 2">
    <name type="scientific">Dictyocaulus viviparus</name>
    <name type="common">Bovine lungworm</name>
    <dbReference type="NCBI Taxonomy" id="29172"/>
    <lineage>
        <taxon>Eukaryota</taxon>
        <taxon>Metazoa</taxon>
        <taxon>Ecdysozoa</taxon>
        <taxon>Nematoda</taxon>
        <taxon>Chromadorea</taxon>
        <taxon>Rhabditida</taxon>
        <taxon>Rhabditina</taxon>
        <taxon>Rhabditomorpha</taxon>
        <taxon>Strongyloidea</taxon>
        <taxon>Metastrongylidae</taxon>
        <taxon>Dictyocaulus</taxon>
    </lineage>
</organism>
<evidence type="ECO:0000313" key="2">
    <source>
        <dbReference type="Proteomes" id="UP000053766"/>
    </source>
</evidence>
<reference evidence="2" key="2">
    <citation type="journal article" date="2016" name="Sci. Rep.">
        <title>Dictyocaulus viviparus genome, variome and transcriptome elucidate lungworm biology and support future intervention.</title>
        <authorList>
            <person name="McNulty S.N."/>
            <person name="Strube C."/>
            <person name="Rosa B.A."/>
            <person name="Martin J.C."/>
            <person name="Tyagi R."/>
            <person name="Choi Y.J."/>
            <person name="Wang Q."/>
            <person name="Hallsworth Pepin K."/>
            <person name="Zhang X."/>
            <person name="Ozersky P."/>
            <person name="Wilson R.K."/>
            <person name="Sternberg P.W."/>
            <person name="Gasser R.B."/>
            <person name="Mitreva M."/>
        </authorList>
    </citation>
    <scope>NUCLEOTIDE SEQUENCE [LARGE SCALE GENOMIC DNA]</scope>
    <source>
        <strain evidence="2">HannoverDv2000</strain>
    </source>
</reference>
<accession>A0A0D8XQB1</accession>
<dbReference type="AlphaFoldDB" id="A0A0D8XQB1"/>
<sequence>MISYNATISEEDRLIFEILNLLENIYKINMGIICPIVWGEKSKEIYEKRNKFGSTLNRTTPEQVLELLDGKKMWRTVLNHTRFPLNNDKKVPGLYDVRFLLRVFLSLIHAGSEVSVKLRHLFR</sequence>
<dbReference type="EMBL" id="KN716375">
    <property type="protein sequence ID" value="KJH45984.1"/>
    <property type="molecule type" value="Genomic_DNA"/>
</dbReference>
<dbReference type="Proteomes" id="UP000053766">
    <property type="component" value="Unassembled WGS sequence"/>
</dbReference>